<sequence>MTGLLLLLQADSSAVVAATALGVAAHLQDSRGEIADSWTEGRAQISTWAQAATVRALVAASSVELCLLLHASPKRGGA</sequence>
<dbReference type="Proteomes" id="UP000181951">
    <property type="component" value="Unassembled WGS sequence"/>
</dbReference>
<gene>
    <name evidence="2" type="ORF">SAMN05216267_10467</name>
</gene>
<evidence type="ECO:0000256" key="1">
    <source>
        <dbReference type="SAM" id="SignalP"/>
    </source>
</evidence>
<name>A0A1H8SX63_9ACTN</name>
<keyword evidence="1" id="KW-0732">Signal</keyword>
<feature type="signal peptide" evidence="1">
    <location>
        <begin position="1"/>
        <end position="17"/>
    </location>
</feature>
<evidence type="ECO:0000313" key="3">
    <source>
        <dbReference type="Proteomes" id="UP000181951"/>
    </source>
</evidence>
<dbReference type="RefSeq" id="WP_069464236.1">
    <property type="nucleotide sequence ID" value="NZ_FODD01000046.1"/>
</dbReference>
<reference evidence="2 3" key="1">
    <citation type="submission" date="2016-10" db="EMBL/GenBank/DDBJ databases">
        <authorList>
            <person name="de Groot N.N."/>
        </authorList>
    </citation>
    <scope>NUCLEOTIDE SEQUENCE [LARGE SCALE GENOMIC DNA]</scope>
    <source>
        <strain evidence="2 3">CGMCC 4.2026</strain>
    </source>
</reference>
<feature type="chain" id="PRO_5038851317" evidence="1">
    <location>
        <begin position="18"/>
        <end position="78"/>
    </location>
</feature>
<dbReference type="EMBL" id="FODD01000046">
    <property type="protein sequence ID" value="SEO82773.1"/>
    <property type="molecule type" value="Genomic_DNA"/>
</dbReference>
<protein>
    <submittedName>
        <fullName evidence="2">Uncharacterized protein</fullName>
    </submittedName>
</protein>
<proteinExistence type="predicted"/>
<dbReference type="AlphaFoldDB" id="A0A1H8SX63"/>
<keyword evidence="3" id="KW-1185">Reference proteome</keyword>
<evidence type="ECO:0000313" key="2">
    <source>
        <dbReference type="EMBL" id="SEO82773.1"/>
    </source>
</evidence>
<organism evidence="2 3">
    <name type="scientific">Actinacidiphila rubida</name>
    <dbReference type="NCBI Taxonomy" id="310780"/>
    <lineage>
        <taxon>Bacteria</taxon>
        <taxon>Bacillati</taxon>
        <taxon>Actinomycetota</taxon>
        <taxon>Actinomycetes</taxon>
        <taxon>Kitasatosporales</taxon>
        <taxon>Streptomycetaceae</taxon>
        <taxon>Actinacidiphila</taxon>
    </lineage>
</organism>
<accession>A0A1H8SX63</accession>
<dbReference type="STRING" id="310780.SAMN05216267_10467"/>